<evidence type="ECO:0000256" key="2">
    <source>
        <dbReference type="ARBA" id="ARBA00022729"/>
    </source>
</evidence>
<dbReference type="InterPro" id="IPR011658">
    <property type="entry name" value="PA14_dom"/>
</dbReference>
<dbReference type="PANTHER" id="PTHR42721">
    <property type="entry name" value="SUGAR HYDROLASE-RELATED"/>
    <property type="match status" value="1"/>
</dbReference>
<dbReference type="Proteomes" id="UP001597033">
    <property type="component" value="Unassembled WGS sequence"/>
</dbReference>
<dbReference type="Gene3D" id="3.40.50.1700">
    <property type="entry name" value="Glycoside hydrolase family 3 C-terminal domain"/>
    <property type="match status" value="2"/>
</dbReference>
<dbReference type="InterPro" id="IPR013783">
    <property type="entry name" value="Ig-like_fold"/>
</dbReference>
<feature type="domain" description="PA14" evidence="5">
    <location>
        <begin position="501"/>
        <end position="654"/>
    </location>
</feature>
<dbReference type="SMART" id="SM00758">
    <property type="entry name" value="PA14"/>
    <property type="match status" value="1"/>
</dbReference>
<evidence type="ECO:0000313" key="6">
    <source>
        <dbReference type="EMBL" id="MFD1043361.1"/>
    </source>
</evidence>
<evidence type="ECO:0000256" key="4">
    <source>
        <dbReference type="SAM" id="SignalP"/>
    </source>
</evidence>
<dbReference type="GO" id="GO:0016787">
    <property type="term" value="F:hydrolase activity"/>
    <property type="evidence" value="ECO:0007669"/>
    <property type="project" value="UniProtKB-KW"/>
</dbReference>
<dbReference type="InterPro" id="IPR036881">
    <property type="entry name" value="Glyco_hydro_3_C_sf"/>
</dbReference>
<evidence type="ECO:0000259" key="5">
    <source>
        <dbReference type="PROSITE" id="PS51820"/>
    </source>
</evidence>
<dbReference type="InterPro" id="IPR026891">
    <property type="entry name" value="Fn3-like"/>
</dbReference>
<name>A0ABW3M0B9_9GAMM</name>
<dbReference type="PRINTS" id="PR00133">
    <property type="entry name" value="GLHYDRLASE3"/>
</dbReference>
<gene>
    <name evidence="6" type="ORF">ACFQ2N_13495</name>
</gene>
<feature type="signal peptide" evidence="4">
    <location>
        <begin position="1"/>
        <end position="45"/>
    </location>
</feature>
<dbReference type="InterPro" id="IPR006311">
    <property type="entry name" value="TAT_signal"/>
</dbReference>
<dbReference type="SMART" id="SM01217">
    <property type="entry name" value="Fn3_like"/>
    <property type="match status" value="1"/>
</dbReference>
<dbReference type="PROSITE" id="PS51820">
    <property type="entry name" value="PA14"/>
    <property type="match status" value="1"/>
</dbReference>
<dbReference type="Gene3D" id="3.20.20.300">
    <property type="entry name" value="Glycoside hydrolase, family 3, N-terminal domain"/>
    <property type="match status" value="1"/>
</dbReference>
<dbReference type="InterPro" id="IPR017853">
    <property type="entry name" value="GH"/>
</dbReference>
<proteinExistence type="inferred from homology"/>
<dbReference type="InterPro" id="IPR036962">
    <property type="entry name" value="Glyco_hydro_3_N_sf"/>
</dbReference>
<dbReference type="SUPFAM" id="SSF56988">
    <property type="entry name" value="Anthrax protective antigen"/>
    <property type="match status" value="1"/>
</dbReference>
<feature type="chain" id="PRO_5046754317" evidence="4">
    <location>
        <begin position="46"/>
        <end position="922"/>
    </location>
</feature>
<dbReference type="EMBL" id="JBHTKN010000010">
    <property type="protein sequence ID" value="MFD1043361.1"/>
    <property type="molecule type" value="Genomic_DNA"/>
</dbReference>
<dbReference type="Pfam" id="PF00933">
    <property type="entry name" value="Glyco_hydro_3"/>
    <property type="match status" value="1"/>
</dbReference>
<comment type="similarity">
    <text evidence="1">Belongs to the glycosyl hydrolase 3 family.</text>
</comment>
<organism evidence="6 7">
    <name type="scientific">Pseudoxanthomonas kaohsiungensis</name>
    <dbReference type="NCBI Taxonomy" id="283923"/>
    <lineage>
        <taxon>Bacteria</taxon>
        <taxon>Pseudomonadati</taxon>
        <taxon>Pseudomonadota</taxon>
        <taxon>Gammaproteobacteria</taxon>
        <taxon>Lysobacterales</taxon>
        <taxon>Lysobacteraceae</taxon>
        <taxon>Pseudoxanthomonas</taxon>
    </lineage>
</organism>
<evidence type="ECO:0000313" key="7">
    <source>
        <dbReference type="Proteomes" id="UP001597033"/>
    </source>
</evidence>
<dbReference type="InterPro" id="IPR001764">
    <property type="entry name" value="Glyco_hydro_3_N"/>
</dbReference>
<dbReference type="Pfam" id="PF07691">
    <property type="entry name" value="PA14"/>
    <property type="match status" value="1"/>
</dbReference>
<reference evidence="7" key="1">
    <citation type="journal article" date="2019" name="Int. J. Syst. Evol. Microbiol.">
        <title>The Global Catalogue of Microorganisms (GCM) 10K type strain sequencing project: providing services to taxonomists for standard genome sequencing and annotation.</title>
        <authorList>
            <consortium name="The Broad Institute Genomics Platform"/>
            <consortium name="The Broad Institute Genome Sequencing Center for Infectious Disease"/>
            <person name="Wu L."/>
            <person name="Ma J."/>
        </authorList>
    </citation>
    <scope>NUCLEOTIDE SEQUENCE [LARGE SCALE GENOMIC DNA]</scope>
    <source>
        <strain evidence="7">CCUG 55854</strain>
    </source>
</reference>
<dbReference type="Gene3D" id="2.60.40.10">
    <property type="entry name" value="Immunoglobulins"/>
    <property type="match status" value="1"/>
</dbReference>
<keyword evidence="2 4" id="KW-0732">Signal</keyword>
<dbReference type="PROSITE" id="PS51318">
    <property type="entry name" value="TAT"/>
    <property type="match status" value="1"/>
</dbReference>
<dbReference type="RefSeq" id="WP_162377000.1">
    <property type="nucleotide sequence ID" value="NZ_JBHTKN010000010.1"/>
</dbReference>
<evidence type="ECO:0000256" key="3">
    <source>
        <dbReference type="ARBA" id="ARBA00022801"/>
    </source>
</evidence>
<comment type="caution">
    <text evidence="6">The sequence shown here is derived from an EMBL/GenBank/DDBJ whole genome shotgun (WGS) entry which is preliminary data.</text>
</comment>
<accession>A0ABW3M0B9</accession>
<evidence type="ECO:0000256" key="1">
    <source>
        <dbReference type="ARBA" id="ARBA00005336"/>
    </source>
</evidence>
<dbReference type="InterPro" id="IPR037524">
    <property type="entry name" value="PA14/GLEYA"/>
</dbReference>
<dbReference type="Pfam" id="PF14310">
    <property type="entry name" value="Fn3-like"/>
    <property type="match status" value="1"/>
</dbReference>
<dbReference type="SUPFAM" id="SSF51445">
    <property type="entry name" value="(Trans)glycosidases"/>
    <property type="match status" value="1"/>
</dbReference>
<protein>
    <submittedName>
        <fullName evidence="6">Glycoside hydrolase family 3 C-terminal domain-containing protein</fullName>
    </submittedName>
</protein>
<dbReference type="InterPro" id="IPR002772">
    <property type="entry name" value="Glyco_hydro_3_C"/>
</dbReference>
<keyword evidence="3 6" id="KW-0378">Hydrolase</keyword>
<dbReference type="Pfam" id="PF01915">
    <property type="entry name" value="Glyco_hydro_3_C"/>
    <property type="match status" value="1"/>
</dbReference>
<sequence length="922" mass="100349">MDAHHPLSPPVPPATPARGALRRRLLARGCVLALLAAVPALQAQADDARPWLDTTRSFEDRAAALVAQMTLEEKAAQMQNDSPAIERLGLPAYDWWNEALHGVARAGGATVFPQAIGMAASFDIPLMDQVSAAISDEARAKHHRFLAEGKHGRYQGLTFWSPNINIFRDPRWGRGQETYGEDPYLTSRMGISFVRGLQGMDPVTGAPLDPKYRKLDATAKHFAVHSGPEADRHTFDVHPSRQDLYDTYLPAFEALVKEGGVYAVMGAYNRVYGESASASQFLLLDTLRRDWGFKGYVMSDCWAIVDIWKNHRIVQTPEQAAALAVKKGTELNCGSTYAKHLPLAVQQGLITEAELDDALGRLFAARMRLGMFDPTAQVKWAQIPYSVNQSAEHDALARKMAQASIVLLKNDGVLPLSRGTGKIAVVGPTADDTMALLGNYYGTPADPVTILRGIREAAPQAEVVYARGADLVEGRSDPAATPLVEAQYLRPSPVAGAETNTTERGLRGEYFRNTDLSGTPTLVRVDPVIGFSWDRGSPTDNLLARGEAGPDEAVPADNFSIRWSGQLLPPVSGTYTLEAAANDGVRVYLDGKRVIDHWRKADRLEAHAATVQLEAGRAYDIRLEYQELERDAGVRLAWRMPGAKPPFEEAVAAARDADVVVFVGGLTGDVEGEEMTVNYPGFAGGDRTDTRLPATQQKLLEAVHATGKPVVLVLTTGSALAVDWAEQNLPGIVVAWYPGQRGGNAVADVLFGDANPAGRLPVTFYKGDEKLPAFDDYAMAGRTYRYFGGEPLYPFGHGLSYTTFDYSGLRLDRTRASAGQPVKATVTVRNSGKRAGDEVVQLYARAPQGDGRPLKELRGFQRVHLQPGEARDVVFTLDPGKDLRHYDEQAQAYAVVPGEYELQVGASSADIRARTRLAVEQD</sequence>
<dbReference type="PANTHER" id="PTHR42721:SF3">
    <property type="entry name" value="BETA-D-XYLOSIDASE 5-RELATED"/>
    <property type="match status" value="1"/>
</dbReference>
<dbReference type="SUPFAM" id="SSF52279">
    <property type="entry name" value="Beta-D-glucan exohydrolase, C-terminal domain"/>
    <property type="match status" value="1"/>
</dbReference>
<dbReference type="InterPro" id="IPR044993">
    <property type="entry name" value="BXL"/>
</dbReference>
<keyword evidence="7" id="KW-1185">Reference proteome</keyword>